<dbReference type="AlphaFoldDB" id="A0A143BJ24"/>
<dbReference type="GO" id="GO:0016726">
    <property type="term" value="F:oxidoreductase activity, acting on CH or CH2 groups, NAD or NADP as acceptor"/>
    <property type="evidence" value="ECO:0007669"/>
    <property type="project" value="UniProtKB-UniRule"/>
</dbReference>
<comment type="function">
    <text evidence="12">Catalyzes the conversion of 4-hydroxy-tetrahydrodipicolinate (HTPA) to tetrahydrodipicolinate.</text>
</comment>
<name>A0A143BJ24_9BACT</name>
<keyword evidence="3 12" id="KW-0521">NADP</keyword>
<dbReference type="GO" id="GO:0050661">
    <property type="term" value="F:NADP binding"/>
    <property type="evidence" value="ECO:0007669"/>
    <property type="project" value="UniProtKB-UniRule"/>
</dbReference>
<comment type="subcellular location">
    <subcellularLocation>
        <location evidence="12">Cytoplasm</location>
    </subcellularLocation>
</comment>
<dbReference type="InterPro" id="IPR000846">
    <property type="entry name" value="DapB_N"/>
</dbReference>
<dbReference type="PANTHER" id="PTHR20836:SF0">
    <property type="entry name" value="4-HYDROXY-TETRAHYDRODIPICOLINATE REDUCTASE 1, CHLOROPLASTIC-RELATED"/>
    <property type="match status" value="1"/>
</dbReference>
<dbReference type="KEGG" id="gph:GEMMAAP_09625"/>
<gene>
    <name evidence="12" type="primary">dapB</name>
    <name evidence="15" type="ORF">GEMMAAP_09625</name>
</gene>
<dbReference type="GO" id="GO:0009089">
    <property type="term" value="P:lysine biosynthetic process via diaminopimelate"/>
    <property type="evidence" value="ECO:0007669"/>
    <property type="project" value="UniProtKB-UniRule"/>
</dbReference>
<proteinExistence type="inferred from homology"/>
<dbReference type="PANTHER" id="PTHR20836">
    <property type="entry name" value="DIHYDRODIPICOLINATE REDUCTASE"/>
    <property type="match status" value="1"/>
</dbReference>
<evidence type="ECO:0000256" key="10">
    <source>
        <dbReference type="ARBA" id="ARBA00049080"/>
    </source>
</evidence>
<feature type="active site" description="Proton donor" evidence="12">
    <location>
        <position position="145"/>
    </location>
</feature>
<sequence>MSAPAVKVALVGMGRMGRALDALAPERGIEIVARLDAPEMARGLTVADLGGAQVAIEFTTPETALPNAEALLALGCPVVIGTTGWNAQLPRLDAAVRANGQSALWAPNFSLGVQLFLALAEDVARRARELSGFDVHVVETHHTAKKDAPSGTGIAIGERLEAGLGREVPITSVRVGSVPGTHEVLLDAAFEQISLTHTARDRRVFADGALAAARWLSVSREPAVYTMRDVLTSSPTLTDAP</sequence>
<dbReference type="GO" id="GO:0008839">
    <property type="term" value="F:4-hydroxy-tetrahydrodipicolinate reductase"/>
    <property type="evidence" value="ECO:0007669"/>
    <property type="project" value="UniProtKB-EC"/>
</dbReference>
<reference evidence="15 16" key="2">
    <citation type="journal article" date="2016" name="Environ. Microbiol. Rep.">
        <title>Metagenomic evidence for the presence of phototrophic Gemmatimonadetes bacteria in diverse environments.</title>
        <authorList>
            <person name="Zeng Y."/>
            <person name="Baumbach J."/>
            <person name="Barbosa E.G."/>
            <person name="Azevedo V."/>
            <person name="Zhang C."/>
            <person name="Koblizek M."/>
        </authorList>
    </citation>
    <scope>NUCLEOTIDE SEQUENCE [LARGE SCALE GENOMIC DNA]</scope>
    <source>
        <strain evidence="15 16">AP64</strain>
    </source>
</reference>
<feature type="domain" description="Dihydrodipicolinate reductase C-terminal" evidence="14">
    <location>
        <begin position="112"/>
        <end position="231"/>
    </location>
</feature>
<accession>A0A143BJ24</accession>
<evidence type="ECO:0000256" key="6">
    <source>
        <dbReference type="ARBA" id="ARBA00023027"/>
    </source>
</evidence>
<evidence type="ECO:0000259" key="13">
    <source>
        <dbReference type="Pfam" id="PF01113"/>
    </source>
</evidence>
<reference evidence="15 16" key="1">
    <citation type="journal article" date="2014" name="Proc. Natl. Acad. Sci. U.S.A.">
        <title>Functional type 2 photosynthetic reaction centers found in the rare bacterial phylum Gemmatimonadetes.</title>
        <authorList>
            <person name="Zeng Y."/>
            <person name="Feng F."/>
            <person name="Medova H."/>
            <person name="Dean J."/>
            <person name="Koblizek M."/>
        </authorList>
    </citation>
    <scope>NUCLEOTIDE SEQUENCE [LARGE SCALE GENOMIC DNA]</scope>
    <source>
        <strain evidence="15 16">AP64</strain>
    </source>
</reference>
<dbReference type="Gene3D" id="3.40.50.720">
    <property type="entry name" value="NAD(P)-binding Rossmann-like Domain"/>
    <property type="match status" value="1"/>
</dbReference>
<feature type="binding site" evidence="12">
    <location>
        <begin position="106"/>
        <end position="109"/>
    </location>
    <ligand>
        <name>NAD(+)</name>
        <dbReference type="ChEBI" id="CHEBI:57540"/>
    </ligand>
</feature>
<dbReference type="GO" id="GO:0051287">
    <property type="term" value="F:NAD binding"/>
    <property type="evidence" value="ECO:0007669"/>
    <property type="project" value="UniProtKB-UniRule"/>
</dbReference>
<protein>
    <recommendedName>
        <fullName evidence="9 12">4-hydroxy-tetrahydrodipicolinate reductase</fullName>
        <shortName evidence="12">HTPA reductase</shortName>
        <ecNumber evidence="9 12">1.17.1.8</ecNumber>
    </recommendedName>
</protein>
<dbReference type="InterPro" id="IPR023940">
    <property type="entry name" value="DHDPR_bac"/>
</dbReference>
<feature type="domain" description="Dihydrodipicolinate reductase N-terminal" evidence="13">
    <location>
        <begin position="6"/>
        <end position="109"/>
    </location>
</feature>
<dbReference type="PIRSF" id="PIRSF000161">
    <property type="entry name" value="DHPR"/>
    <property type="match status" value="1"/>
</dbReference>
<feature type="binding site" evidence="12">
    <location>
        <begin position="81"/>
        <end position="83"/>
    </location>
    <ligand>
        <name>NAD(+)</name>
        <dbReference type="ChEBI" id="CHEBI:57540"/>
    </ligand>
</feature>
<comment type="pathway">
    <text evidence="8 12">Amino-acid biosynthesis; L-lysine biosynthesis via DAP pathway; (S)-tetrahydrodipicolinate from L-aspartate: step 4/4.</text>
</comment>
<dbReference type="EC" id="1.17.1.8" evidence="9 12"/>
<keyword evidence="5 12" id="KW-0560">Oxidoreductase</keyword>
<evidence type="ECO:0000313" key="16">
    <source>
        <dbReference type="Proteomes" id="UP000076404"/>
    </source>
</evidence>
<dbReference type="InterPro" id="IPR036291">
    <property type="entry name" value="NAD(P)-bd_dom_sf"/>
</dbReference>
<keyword evidence="7 12" id="KW-0457">Lysine biosynthesis</keyword>
<feature type="active site" description="Proton donor/acceptor" evidence="12">
    <location>
        <position position="141"/>
    </location>
</feature>
<keyword evidence="16" id="KW-1185">Reference proteome</keyword>
<comment type="similarity">
    <text evidence="1 12">Belongs to the DapB family.</text>
</comment>
<dbReference type="Pfam" id="PF01113">
    <property type="entry name" value="DapB_N"/>
    <property type="match status" value="1"/>
</dbReference>
<dbReference type="Gene3D" id="3.30.360.10">
    <property type="entry name" value="Dihydrodipicolinate Reductase, domain 2"/>
    <property type="match status" value="1"/>
</dbReference>
<dbReference type="InterPro" id="IPR022663">
    <property type="entry name" value="DapB_C"/>
</dbReference>
<keyword evidence="2 12" id="KW-0028">Amino-acid biosynthesis</keyword>
<evidence type="ECO:0000256" key="8">
    <source>
        <dbReference type="ARBA" id="ARBA00037922"/>
    </source>
</evidence>
<dbReference type="EMBL" id="CP011454">
    <property type="protein sequence ID" value="AMW05019.1"/>
    <property type="molecule type" value="Genomic_DNA"/>
</dbReference>
<dbReference type="STRING" id="1379270.GEMMAAP_09625"/>
<evidence type="ECO:0000256" key="3">
    <source>
        <dbReference type="ARBA" id="ARBA00022857"/>
    </source>
</evidence>
<evidence type="ECO:0000256" key="5">
    <source>
        <dbReference type="ARBA" id="ARBA00023002"/>
    </source>
</evidence>
<dbReference type="Pfam" id="PF05173">
    <property type="entry name" value="DapB_C"/>
    <property type="match status" value="1"/>
</dbReference>
<dbReference type="HAMAP" id="MF_00102">
    <property type="entry name" value="DapB"/>
    <property type="match status" value="1"/>
</dbReference>
<dbReference type="eggNOG" id="COG0289">
    <property type="taxonomic scope" value="Bacteria"/>
</dbReference>
<keyword evidence="6 12" id="KW-0520">NAD</keyword>
<evidence type="ECO:0000256" key="12">
    <source>
        <dbReference type="HAMAP-Rule" id="MF_00102"/>
    </source>
</evidence>
<evidence type="ECO:0000256" key="2">
    <source>
        <dbReference type="ARBA" id="ARBA00022605"/>
    </source>
</evidence>
<comment type="subunit">
    <text evidence="12">Homotetramer.</text>
</comment>
<organism evidence="15 16">
    <name type="scientific">Gemmatimonas phototrophica</name>
    <dbReference type="NCBI Taxonomy" id="1379270"/>
    <lineage>
        <taxon>Bacteria</taxon>
        <taxon>Pseudomonadati</taxon>
        <taxon>Gemmatimonadota</taxon>
        <taxon>Gemmatimonadia</taxon>
        <taxon>Gemmatimonadales</taxon>
        <taxon>Gemmatimonadaceae</taxon>
        <taxon>Gemmatimonas</taxon>
    </lineage>
</organism>
<keyword evidence="4 12" id="KW-0220">Diaminopimelate biosynthesis</keyword>
<dbReference type="Proteomes" id="UP000076404">
    <property type="component" value="Chromosome"/>
</dbReference>
<comment type="caution">
    <text evidence="12">Was originally thought to be a dihydrodipicolinate reductase (DHDPR), catalyzing the conversion of dihydrodipicolinate to tetrahydrodipicolinate. However, it was shown in E.coli that the substrate of the enzymatic reaction is not dihydrodipicolinate (DHDP) but in fact (2S,4S)-4-hydroxy-2,3,4,5-tetrahydrodipicolinic acid (HTPA), the product released by the DapA-catalyzed reaction.</text>
</comment>
<dbReference type="UniPathway" id="UPA00034">
    <property type="reaction ID" value="UER00018"/>
</dbReference>
<dbReference type="SUPFAM" id="SSF51735">
    <property type="entry name" value="NAD(P)-binding Rossmann-fold domains"/>
    <property type="match status" value="1"/>
</dbReference>
<dbReference type="CDD" id="cd02274">
    <property type="entry name" value="DHDPR_N"/>
    <property type="match status" value="1"/>
</dbReference>
<dbReference type="SUPFAM" id="SSF55347">
    <property type="entry name" value="Glyceraldehyde-3-phosphate dehydrogenase-like, C-terminal domain"/>
    <property type="match status" value="1"/>
</dbReference>
<feature type="binding site" evidence="12">
    <location>
        <position position="142"/>
    </location>
    <ligand>
        <name>(S)-2,3,4,5-tetrahydrodipicolinate</name>
        <dbReference type="ChEBI" id="CHEBI:16845"/>
    </ligand>
</feature>
<keyword evidence="12" id="KW-0963">Cytoplasm</keyword>
<evidence type="ECO:0000313" key="15">
    <source>
        <dbReference type="EMBL" id="AMW05019.1"/>
    </source>
</evidence>
<comment type="catalytic activity">
    <reaction evidence="11 12">
        <text>(S)-2,3,4,5-tetrahydrodipicolinate + NAD(+) + H2O = (2S,4S)-4-hydroxy-2,3,4,5-tetrahydrodipicolinate + NADH + H(+)</text>
        <dbReference type="Rhea" id="RHEA:35323"/>
        <dbReference type="ChEBI" id="CHEBI:15377"/>
        <dbReference type="ChEBI" id="CHEBI:15378"/>
        <dbReference type="ChEBI" id="CHEBI:16845"/>
        <dbReference type="ChEBI" id="CHEBI:57540"/>
        <dbReference type="ChEBI" id="CHEBI:57945"/>
        <dbReference type="ChEBI" id="CHEBI:67139"/>
        <dbReference type="EC" id="1.17.1.8"/>
    </reaction>
</comment>
<dbReference type="GO" id="GO:0005829">
    <property type="term" value="C:cytosol"/>
    <property type="evidence" value="ECO:0007669"/>
    <property type="project" value="TreeGrafter"/>
</dbReference>
<evidence type="ECO:0000256" key="11">
    <source>
        <dbReference type="ARBA" id="ARBA00049396"/>
    </source>
</evidence>
<dbReference type="OrthoDB" id="9790352at2"/>
<evidence type="ECO:0000256" key="9">
    <source>
        <dbReference type="ARBA" id="ARBA00038983"/>
    </source>
</evidence>
<comment type="caution">
    <text evidence="12">Lacks conserved residue(s) required for the propagation of feature annotation.</text>
</comment>
<evidence type="ECO:0000256" key="4">
    <source>
        <dbReference type="ARBA" id="ARBA00022915"/>
    </source>
</evidence>
<dbReference type="RefSeq" id="WP_043581639.1">
    <property type="nucleotide sequence ID" value="NZ_CP011454.1"/>
</dbReference>
<dbReference type="GO" id="GO:0019877">
    <property type="term" value="P:diaminopimelate biosynthetic process"/>
    <property type="evidence" value="ECO:0007669"/>
    <property type="project" value="UniProtKB-UniRule"/>
</dbReference>
<feature type="binding site" evidence="12">
    <location>
        <begin position="151"/>
        <end position="152"/>
    </location>
    <ligand>
        <name>(S)-2,3,4,5-tetrahydrodipicolinate</name>
        <dbReference type="ChEBI" id="CHEBI:16845"/>
    </ligand>
</feature>
<evidence type="ECO:0000256" key="1">
    <source>
        <dbReference type="ARBA" id="ARBA00006642"/>
    </source>
</evidence>
<evidence type="ECO:0000256" key="7">
    <source>
        <dbReference type="ARBA" id="ARBA00023154"/>
    </source>
</evidence>
<comment type="catalytic activity">
    <reaction evidence="10 12">
        <text>(S)-2,3,4,5-tetrahydrodipicolinate + NADP(+) + H2O = (2S,4S)-4-hydroxy-2,3,4,5-tetrahydrodipicolinate + NADPH + H(+)</text>
        <dbReference type="Rhea" id="RHEA:35331"/>
        <dbReference type="ChEBI" id="CHEBI:15377"/>
        <dbReference type="ChEBI" id="CHEBI:15378"/>
        <dbReference type="ChEBI" id="CHEBI:16845"/>
        <dbReference type="ChEBI" id="CHEBI:57783"/>
        <dbReference type="ChEBI" id="CHEBI:58349"/>
        <dbReference type="ChEBI" id="CHEBI:67139"/>
        <dbReference type="EC" id="1.17.1.8"/>
    </reaction>
</comment>
<evidence type="ECO:0000259" key="14">
    <source>
        <dbReference type="Pfam" id="PF05173"/>
    </source>
</evidence>